<feature type="transmembrane region" description="Helical" evidence="1">
    <location>
        <begin position="5"/>
        <end position="22"/>
    </location>
</feature>
<gene>
    <name evidence="2" type="ORF">BUL40_00620</name>
</gene>
<protein>
    <submittedName>
        <fullName evidence="2">Uncharacterized protein</fullName>
    </submittedName>
</protein>
<sequence length="66" mass="7245">MNKTLYIILSVLALALIIYNITLLDFDNLFAGDSLIACIGIMASLCAIVLILIFATSKKIENKLKQ</sequence>
<keyword evidence="1" id="KW-0812">Transmembrane</keyword>
<evidence type="ECO:0000313" key="2">
    <source>
        <dbReference type="EMBL" id="OQD44091.1"/>
    </source>
</evidence>
<keyword evidence="1" id="KW-1133">Transmembrane helix</keyword>
<feature type="transmembrane region" description="Helical" evidence="1">
    <location>
        <begin position="34"/>
        <end position="55"/>
    </location>
</feature>
<dbReference type="AlphaFoldDB" id="A0A1V6LV90"/>
<keyword evidence="1" id="KW-0472">Membrane</keyword>
<dbReference type="OrthoDB" id="1453319at2"/>
<dbReference type="EMBL" id="MTBC01000001">
    <property type="protein sequence ID" value="OQD44091.1"/>
    <property type="molecule type" value="Genomic_DNA"/>
</dbReference>
<evidence type="ECO:0000256" key="1">
    <source>
        <dbReference type="SAM" id="Phobius"/>
    </source>
</evidence>
<organism evidence="2 3">
    <name type="scientific">Croceivirga radicis</name>
    <dbReference type="NCBI Taxonomy" id="1929488"/>
    <lineage>
        <taxon>Bacteria</taxon>
        <taxon>Pseudomonadati</taxon>
        <taxon>Bacteroidota</taxon>
        <taxon>Flavobacteriia</taxon>
        <taxon>Flavobacteriales</taxon>
        <taxon>Flavobacteriaceae</taxon>
        <taxon>Croceivirga</taxon>
    </lineage>
</organism>
<accession>A0A1V6LV90</accession>
<name>A0A1V6LV90_9FLAO</name>
<keyword evidence="3" id="KW-1185">Reference proteome</keyword>
<comment type="caution">
    <text evidence="2">The sequence shown here is derived from an EMBL/GenBank/DDBJ whole genome shotgun (WGS) entry which is preliminary data.</text>
</comment>
<reference evidence="2 3" key="1">
    <citation type="submission" date="2016-12" db="EMBL/GenBank/DDBJ databases">
        <authorList>
            <person name="Song W.-J."/>
            <person name="Kurnit D.M."/>
        </authorList>
    </citation>
    <scope>NUCLEOTIDE SEQUENCE [LARGE SCALE GENOMIC DNA]</scope>
    <source>
        <strain evidence="2 3">HSG9</strain>
    </source>
</reference>
<dbReference type="RefSeq" id="WP_010518770.1">
    <property type="nucleotide sequence ID" value="NZ_AFOE01000029.1"/>
</dbReference>
<evidence type="ECO:0000313" key="3">
    <source>
        <dbReference type="Proteomes" id="UP000191680"/>
    </source>
</evidence>
<dbReference type="Proteomes" id="UP000191680">
    <property type="component" value="Unassembled WGS sequence"/>
</dbReference>
<proteinExistence type="predicted"/>